<dbReference type="CDD" id="cd21109">
    <property type="entry name" value="SPASM"/>
    <property type="match status" value="1"/>
</dbReference>
<evidence type="ECO:0000256" key="5">
    <source>
        <dbReference type="ARBA" id="ARBA00023014"/>
    </source>
</evidence>
<dbReference type="OrthoDB" id="9800840at2"/>
<dbReference type="SUPFAM" id="SSF102114">
    <property type="entry name" value="Radical SAM enzymes"/>
    <property type="match status" value="1"/>
</dbReference>
<evidence type="ECO:0000313" key="7">
    <source>
        <dbReference type="EMBL" id="REL26058.1"/>
    </source>
</evidence>
<dbReference type="SFLD" id="SFLDG01067">
    <property type="entry name" value="SPASM/twitch_domain_containing"/>
    <property type="match status" value="1"/>
</dbReference>
<dbReference type="Gene3D" id="3.20.20.70">
    <property type="entry name" value="Aldolase class I"/>
    <property type="match status" value="2"/>
</dbReference>
<dbReference type="CDD" id="cd01335">
    <property type="entry name" value="Radical_SAM"/>
    <property type="match status" value="1"/>
</dbReference>
<evidence type="ECO:0000256" key="2">
    <source>
        <dbReference type="ARBA" id="ARBA00022691"/>
    </source>
</evidence>
<dbReference type="InterPro" id="IPR050377">
    <property type="entry name" value="Radical_SAM_PqqE_MftC-like"/>
</dbReference>
<dbReference type="GO" id="GO:0051536">
    <property type="term" value="F:iron-sulfur cluster binding"/>
    <property type="evidence" value="ECO:0007669"/>
    <property type="project" value="UniProtKB-KW"/>
</dbReference>
<dbReference type="Pfam" id="PF04055">
    <property type="entry name" value="Radical_SAM"/>
    <property type="match status" value="1"/>
</dbReference>
<dbReference type="AlphaFoldDB" id="A0A3E0TNI3"/>
<organism evidence="7 8">
    <name type="scientific">Thalassotalea euphylliae</name>
    <dbReference type="NCBI Taxonomy" id="1655234"/>
    <lineage>
        <taxon>Bacteria</taxon>
        <taxon>Pseudomonadati</taxon>
        <taxon>Pseudomonadota</taxon>
        <taxon>Gammaproteobacteria</taxon>
        <taxon>Alteromonadales</taxon>
        <taxon>Colwelliaceae</taxon>
        <taxon>Thalassotalea</taxon>
    </lineage>
</organism>
<dbReference type="InterPro" id="IPR058240">
    <property type="entry name" value="rSAM_sf"/>
</dbReference>
<keyword evidence="3" id="KW-0479">Metal-binding</keyword>
<reference evidence="7 8" key="1">
    <citation type="submission" date="2018-08" db="EMBL/GenBank/DDBJ databases">
        <title>Thalassotalea euphylliae genome.</title>
        <authorList>
            <person name="Summers S."/>
            <person name="Rice S.A."/>
            <person name="Freckelton M.L."/>
            <person name="Nedved B.T."/>
            <person name="Hadfield M.G."/>
        </authorList>
    </citation>
    <scope>NUCLEOTIDE SEQUENCE [LARGE SCALE GENOMIC DNA]</scope>
    <source>
        <strain evidence="7 8">H1</strain>
    </source>
</reference>
<evidence type="ECO:0000313" key="8">
    <source>
        <dbReference type="Proteomes" id="UP000256478"/>
    </source>
</evidence>
<dbReference type="Pfam" id="PF13186">
    <property type="entry name" value="SPASM"/>
    <property type="match status" value="1"/>
</dbReference>
<proteinExistence type="predicted"/>
<dbReference type="InterPro" id="IPR007197">
    <property type="entry name" value="rSAM"/>
</dbReference>
<dbReference type="PROSITE" id="PS51918">
    <property type="entry name" value="RADICAL_SAM"/>
    <property type="match status" value="1"/>
</dbReference>
<keyword evidence="4" id="KW-0408">Iron</keyword>
<comment type="cofactor">
    <cofactor evidence="1">
        <name>[4Fe-4S] cluster</name>
        <dbReference type="ChEBI" id="CHEBI:49883"/>
    </cofactor>
</comment>
<evidence type="ECO:0000256" key="1">
    <source>
        <dbReference type="ARBA" id="ARBA00001966"/>
    </source>
</evidence>
<keyword evidence="5" id="KW-0411">Iron-sulfur</keyword>
<feature type="domain" description="Radical SAM core" evidence="6">
    <location>
        <begin position="34"/>
        <end position="251"/>
    </location>
</feature>
<dbReference type="EMBL" id="QUOU01000001">
    <property type="protein sequence ID" value="REL26058.1"/>
    <property type="molecule type" value="Genomic_DNA"/>
</dbReference>
<dbReference type="GO" id="GO:0003824">
    <property type="term" value="F:catalytic activity"/>
    <property type="evidence" value="ECO:0007669"/>
    <property type="project" value="InterPro"/>
</dbReference>
<dbReference type="PANTHER" id="PTHR11228:SF7">
    <property type="entry name" value="PQQA PEPTIDE CYCLASE"/>
    <property type="match status" value="1"/>
</dbReference>
<dbReference type="RefSeq" id="WP_116007179.1">
    <property type="nucleotide sequence ID" value="NZ_QUOU01000001.1"/>
</dbReference>
<evidence type="ECO:0000256" key="3">
    <source>
        <dbReference type="ARBA" id="ARBA00022723"/>
    </source>
</evidence>
<dbReference type="InterPro" id="IPR013785">
    <property type="entry name" value="Aldolase_TIM"/>
</dbReference>
<comment type="caution">
    <text evidence="7">The sequence shown here is derived from an EMBL/GenBank/DDBJ whole genome shotgun (WGS) entry which is preliminary data.</text>
</comment>
<accession>A0A3E0TNI3</accession>
<dbReference type="InterPro" id="IPR023885">
    <property type="entry name" value="4Fe4S-binding_SPASM_dom"/>
</dbReference>
<evidence type="ECO:0000256" key="4">
    <source>
        <dbReference type="ARBA" id="ARBA00023004"/>
    </source>
</evidence>
<dbReference type="SFLD" id="SFLDS00029">
    <property type="entry name" value="Radical_SAM"/>
    <property type="match status" value="1"/>
</dbReference>
<dbReference type="PANTHER" id="PTHR11228">
    <property type="entry name" value="RADICAL SAM DOMAIN PROTEIN"/>
    <property type="match status" value="1"/>
</dbReference>
<evidence type="ECO:0000259" key="6">
    <source>
        <dbReference type="PROSITE" id="PS51918"/>
    </source>
</evidence>
<gene>
    <name evidence="7" type="ORF">DXX93_05380</name>
</gene>
<dbReference type="Proteomes" id="UP000256478">
    <property type="component" value="Unassembled WGS sequence"/>
</dbReference>
<protein>
    <submittedName>
        <fullName evidence="7">Radical SAM protein</fullName>
    </submittedName>
</protein>
<keyword evidence="2" id="KW-0949">S-adenosyl-L-methionine</keyword>
<name>A0A3E0TNI3_9GAMM</name>
<dbReference type="GO" id="GO:0046872">
    <property type="term" value="F:metal ion binding"/>
    <property type="evidence" value="ECO:0007669"/>
    <property type="project" value="UniProtKB-KW"/>
</dbReference>
<sequence>MTDKYAIDSHKLILHPVRVASWYEGRQQNNWEKLKKIYPVYVEISPFGGCNHRCTFCALDYMGYKNISIDYDVLKNTITNMADKGVKSVMFAGEGEPLLFKNLDKICEHASNVGIDTALTTNFVPLRKQNIETLMEHCSWIKVSLNAGTAENYAQIHQTKERDFETVINNLKIAIQHRNDNNLKCTLGAQMVLLPDNMNDAKILAQTCKEIGLDYLVIKPYSQHLSSITHKYECIDYTKMLDLEKELTAFNTRDFQVVFRANTMKKHIAQKQPYKQCNSTPFFWAYIATDGKVFGCSAYLGNEDFCYGNIYEQNFEEIWESEKRKQSYEFIKEKLDIKNCRVNCRMDEVNRYLDRLAHPQAHDNFI</sequence>